<evidence type="ECO:0000256" key="4">
    <source>
        <dbReference type="ARBA" id="ARBA00022694"/>
    </source>
</evidence>
<organism evidence="11 12">
    <name type="scientific">Planoprotostelium fungivorum</name>
    <dbReference type="NCBI Taxonomy" id="1890364"/>
    <lineage>
        <taxon>Eukaryota</taxon>
        <taxon>Amoebozoa</taxon>
        <taxon>Evosea</taxon>
        <taxon>Variosea</taxon>
        <taxon>Cavosteliida</taxon>
        <taxon>Cavosteliaceae</taxon>
        <taxon>Planoprotostelium</taxon>
    </lineage>
</organism>
<feature type="binding site" evidence="9">
    <location>
        <position position="110"/>
    </location>
    <ligand>
        <name>a divalent metal cation</name>
        <dbReference type="ChEBI" id="CHEBI:60240"/>
    </ligand>
</feature>
<feature type="binding site" evidence="9">
    <location>
        <position position="163"/>
    </location>
    <ligand>
        <name>substrate</name>
    </ligand>
</feature>
<feature type="binding site" evidence="9">
    <location>
        <position position="114"/>
    </location>
    <ligand>
        <name>a divalent metal cation</name>
        <dbReference type="ChEBI" id="CHEBI:60240"/>
    </ligand>
</feature>
<evidence type="ECO:0000256" key="7">
    <source>
        <dbReference type="ARBA" id="ARBA00030439"/>
    </source>
</evidence>
<evidence type="ECO:0000256" key="3">
    <source>
        <dbReference type="ARBA" id="ARBA00022679"/>
    </source>
</evidence>
<dbReference type="AlphaFoldDB" id="A0A2P6NLV9"/>
<evidence type="ECO:0000259" key="10">
    <source>
        <dbReference type="Pfam" id="PF00814"/>
    </source>
</evidence>
<comment type="cofactor">
    <cofactor evidence="9">
        <name>a divalent metal cation</name>
        <dbReference type="ChEBI" id="CHEBI:60240"/>
    </cofactor>
    <text evidence="9">Binds 1 divalent metal cation per subunit.</text>
</comment>
<comment type="catalytic activity">
    <reaction evidence="8 9">
        <text>L-threonylcarbamoyladenylate + adenosine(37) in tRNA = N(6)-L-threonylcarbamoyladenosine(37) in tRNA + AMP + H(+)</text>
        <dbReference type="Rhea" id="RHEA:37059"/>
        <dbReference type="Rhea" id="RHEA-COMP:10162"/>
        <dbReference type="Rhea" id="RHEA-COMP:10163"/>
        <dbReference type="ChEBI" id="CHEBI:15378"/>
        <dbReference type="ChEBI" id="CHEBI:73682"/>
        <dbReference type="ChEBI" id="CHEBI:74411"/>
        <dbReference type="ChEBI" id="CHEBI:74418"/>
        <dbReference type="ChEBI" id="CHEBI:456215"/>
        <dbReference type="EC" id="2.3.1.234"/>
    </reaction>
</comment>
<protein>
    <recommendedName>
        <fullName evidence="1">N(6)-L-threonylcarbamoyladenine synthase</fullName>
        <ecNumber evidence="1">2.3.1.234</ecNumber>
    </recommendedName>
    <alternativeName>
        <fullName evidence="7">N6-L-threonylcarbamoyladenine synthase</fullName>
    </alternativeName>
</protein>
<dbReference type="InterPro" id="IPR034680">
    <property type="entry name" value="Kae1_archaea_euk"/>
</dbReference>
<reference evidence="11 12" key="1">
    <citation type="journal article" date="2018" name="Genome Biol. Evol.">
        <title>Multiple Roots of Fruiting Body Formation in Amoebozoa.</title>
        <authorList>
            <person name="Hillmann F."/>
            <person name="Forbes G."/>
            <person name="Novohradska S."/>
            <person name="Ferling I."/>
            <person name="Riege K."/>
            <person name="Groth M."/>
            <person name="Westermann M."/>
            <person name="Marz M."/>
            <person name="Spaller T."/>
            <person name="Winckler T."/>
            <person name="Schaap P."/>
            <person name="Glockner G."/>
        </authorList>
    </citation>
    <scope>NUCLEOTIDE SEQUENCE [LARGE SCALE GENOMIC DNA]</scope>
    <source>
        <strain evidence="11 12">Jena</strain>
    </source>
</reference>
<dbReference type="EMBL" id="MDYQ01000053">
    <property type="protein sequence ID" value="PRP84954.1"/>
    <property type="molecule type" value="Genomic_DNA"/>
</dbReference>
<evidence type="ECO:0000256" key="9">
    <source>
        <dbReference type="HAMAP-Rule" id="MF_03180"/>
    </source>
</evidence>
<dbReference type="InParanoid" id="A0A2P6NLV9"/>
<dbReference type="InterPro" id="IPR000905">
    <property type="entry name" value="Gcp-like_dom"/>
</dbReference>
<dbReference type="PANTHER" id="PTHR11735:SF14">
    <property type="entry name" value="TRNA N6-ADENOSINE THREONYLCARBAMOYLTRANSFERASE"/>
    <property type="match status" value="1"/>
</dbReference>
<keyword evidence="12" id="KW-1185">Reference proteome</keyword>
<dbReference type="PROSITE" id="PS01016">
    <property type="entry name" value="GLYCOPROTEASE"/>
    <property type="match status" value="1"/>
</dbReference>
<evidence type="ECO:0000256" key="8">
    <source>
        <dbReference type="ARBA" id="ARBA00048117"/>
    </source>
</evidence>
<comment type="similarity">
    <text evidence="9">Belongs to the KAE1 / TsaD family.</text>
</comment>
<evidence type="ECO:0000313" key="12">
    <source>
        <dbReference type="Proteomes" id="UP000241769"/>
    </source>
</evidence>
<dbReference type="NCBIfam" id="TIGR03722">
    <property type="entry name" value="arch_KAE1"/>
    <property type="match status" value="1"/>
</dbReference>
<feature type="binding site" evidence="9">
    <location>
        <position position="178"/>
    </location>
    <ligand>
        <name>substrate</name>
    </ligand>
</feature>
<dbReference type="Proteomes" id="UP000241769">
    <property type="component" value="Unassembled WGS sequence"/>
</dbReference>
<name>A0A2P6NLV9_9EUKA</name>
<dbReference type="EC" id="2.3.1.234" evidence="1"/>
<dbReference type="GO" id="GO:0005634">
    <property type="term" value="C:nucleus"/>
    <property type="evidence" value="ECO:0007669"/>
    <property type="project" value="UniProtKB-SubCell"/>
</dbReference>
<feature type="binding site" evidence="9">
    <location>
        <position position="131"/>
    </location>
    <ligand>
        <name>a divalent metal cation</name>
        <dbReference type="ChEBI" id="CHEBI:60240"/>
    </ligand>
</feature>
<evidence type="ECO:0000313" key="11">
    <source>
        <dbReference type="EMBL" id="PRP84954.1"/>
    </source>
</evidence>
<dbReference type="GO" id="GO:0005737">
    <property type="term" value="C:cytoplasm"/>
    <property type="evidence" value="ECO:0007669"/>
    <property type="project" value="UniProtKB-SubCell"/>
</dbReference>
<dbReference type="PRINTS" id="PR00789">
    <property type="entry name" value="OSIALOPTASE"/>
</dbReference>
<feature type="domain" description="Gcp-like" evidence="10">
    <location>
        <begin position="28"/>
        <end position="302"/>
    </location>
</feature>
<dbReference type="PANTHER" id="PTHR11735">
    <property type="entry name" value="TRNA N6-ADENOSINE THREONYLCARBAMOYLTRANSFERASE"/>
    <property type="match status" value="1"/>
</dbReference>
<keyword evidence="4 9" id="KW-0819">tRNA processing</keyword>
<feature type="binding site" evidence="9">
    <location>
        <position position="182"/>
    </location>
    <ligand>
        <name>substrate</name>
    </ligand>
</feature>
<dbReference type="CDD" id="cd24132">
    <property type="entry name" value="ASKHA_NBD_OSGEP_like_euk"/>
    <property type="match status" value="1"/>
</dbReference>
<comment type="subcellular location">
    <subcellularLocation>
        <location evidence="9">Cytoplasm</location>
    </subcellularLocation>
    <subcellularLocation>
        <location evidence="9">Nucleus</location>
    </subcellularLocation>
</comment>
<proteinExistence type="inferred from homology"/>
<dbReference type="Gene3D" id="3.30.420.40">
    <property type="match status" value="2"/>
</dbReference>
<sequence length="891" mass="97359">MVLVMGFEGSANKIGIGIVRDDGHILANERTTYCPKVGEGFLPKDTAKHHRDNILRLVQKALQTANITPSELDALAYTKGPGMGGPLRSVAVVARTLSQLWKKPLIPVNHCIGHIEMGRIVTGADDPVILYVSGGNTQVISYSLQRYRIFGETIDIAIGNCLDRFARVIQVPNDPSPGYNIEQMAKKGQQFIELPYVVKGMDVSFSGILSSIEKIATQQLAEGTCTKEDLCYSLQETLFAMLIETTERAMAHCGQNEVLIVGGVGCNVHLQEMMMKMVEERGGKLFATDDRYCIDNGAMIAWGGLVMFTSGVKEVPLSETTCTQRYRTDEVLTLDCSAYDSTIKSVPMHGRHLPSDLDTKNFLEETPFRCGTRHPIDGTLFESNPGHFNRDRIFTNIQDLSPNRFVAKKREYCRIEKVRTYLPSVFFCCCLLAGVLAQDLVPQLQGVNPRAPLVVNSDQLNLFGVGSQNVSVDGADFQQADGNAVLIVWSTGQVDVIPLNFSNINTTISFTISSTYNSSYFNVSATNDGQNFSNVVTIEVHNTSVYYQDDFNIRPIFTSPSNFWIQNAQLNVYKGALPDFTQGIVLGYGDLETKEERSYYQPTWRLLQISTGAANMPQGGFLTFRLTRYSGYGSNYVTVYVNGVTLGRKLIPDGELITFRFNALDGDSTTKSFGIQVDDDLWIFSDVTLTAVGAFGALQDVPPTVLAPPSPALLKIWDQGFEQMTSLPSEFDGSCGITAADSQSGNHAVYVTPGCTLSLSKSYSSPFGHRYGTFRFYAKSSAISGSSRLYINSRGGGVASWTVGSEWTAIDLHVLPYDLYQYSSLSYSFSVSAPIYVDSFTGSVPLNPSSTVPTSSSTSRPVLTTAISGNHSAAATLCIGTLAVSALFLLL</sequence>
<keyword evidence="6 9" id="KW-0012">Acyltransferase</keyword>
<dbReference type="InterPro" id="IPR043129">
    <property type="entry name" value="ATPase_NBD"/>
</dbReference>
<comment type="caution">
    <text evidence="11">The sequence shown here is derived from an EMBL/GenBank/DDBJ whole genome shotgun (WGS) entry which is preliminary data.</text>
</comment>
<feature type="binding site" evidence="9">
    <location>
        <begin position="131"/>
        <end position="135"/>
    </location>
    <ligand>
        <name>substrate</name>
    </ligand>
</feature>
<dbReference type="GO" id="GO:0000408">
    <property type="term" value="C:EKC/KEOPS complex"/>
    <property type="evidence" value="ECO:0007669"/>
    <property type="project" value="InterPro"/>
</dbReference>
<keyword evidence="5 9" id="KW-0479">Metal-binding</keyword>
<accession>A0A2P6NLV9</accession>
<dbReference type="GO" id="GO:0002949">
    <property type="term" value="P:tRNA threonylcarbamoyladenosine modification"/>
    <property type="evidence" value="ECO:0007669"/>
    <property type="project" value="UniProtKB-UniRule"/>
</dbReference>
<evidence type="ECO:0000256" key="6">
    <source>
        <dbReference type="ARBA" id="ARBA00023315"/>
    </source>
</evidence>
<dbReference type="HAMAP" id="MF_01446">
    <property type="entry name" value="Kae1"/>
    <property type="match status" value="1"/>
</dbReference>
<dbReference type="InterPro" id="IPR017861">
    <property type="entry name" value="KAE1/TsaD"/>
</dbReference>
<dbReference type="SUPFAM" id="SSF53067">
    <property type="entry name" value="Actin-like ATPase domain"/>
    <property type="match status" value="1"/>
</dbReference>
<dbReference type="OrthoDB" id="10254073at2759"/>
<keyword evidence="3 9" id="KW-0808">Transferase</keyword>
<evidence type="ECO:0000256" key="1">
    <source>
        <dbReference type="ARBA" id="ARBA00012156"/>
    </source>
</evidence>
<dbReference type="Pfam" id="PF00814">
    <property type="entry name" value="TsaD"/>
    <property type="match status" value="1"/>
</dbReference>
<feature type="binding site" evidence="9">
    <location>
        <position position="267"/>
    </location>
    <ligand>
        <name>substrate</name>
    </ligand>
</feature>
<dbReference type="GO" id="GO:0046872">
    <property type="term" value="F:metal ion binding"/>
    <property type="evidence" value="ECO:0007669"/>
    <property type="project" value="UniProtKB-KW"/>
</dbReference>
<feature type="binding site" evidence="9">
    <location>
        <position position="295"/>
    </location>
    <ligand>
        <name>a divalent metal cation</name>
        <dbReference type="ChEBI" id="CHEBI:60240"/>
    </ligand>
</feature>
<gene>
    <name evidence="11" type="ORF">PROFUN_07339</name>
</gene>
<evidence type="ECO:0000256" key="5">
    <source>
        <dbReference type="ARBA" id="ARBA00022723"/>
    </source>
</evidence>
<keyword evidence="9" id="KW-0539">Nucleus</keyword>
<keyword evidence="2 9" id="KW-0963">Cytoplasm</keyword>
<evidence type="ECO:0000256" key="2">
    <source>
        <dbReference type="ARBA" id="ARBA00022490"/>
    </source>
</evidence>
<dbReference type="FunFam" id="3.30.420.40:FF:000038">
    <property type="entry name" value="Probable tRNA N6-adenosine threonylcarbamoyltransferase"/>
    <property type="match status" value="1"/>
</dbReference>
<dbReference type="InterPro" id="IPR017860">
    <property type="entry name" value="Peptidase_M22_CS"/>
</dbReference>
<dbReference type="STRING" id="1890364.A0A2P6NLV9"/>
<dbReference type="GO" id="GO:0061711">
    <property type="term" value="F:tRNA N(6)-L-threonylcarbamoyladenine synthase activity"/>
    <property type="evidence" value="ECO:0007669"/>
    <property type="project" value="UniProtKB-EC"/>
</dbReference>
<dbReference type="NCBIfam" id="TIGR00329">
    <property type="entry name" value="gcp_kae1"/>
    <property type="match status" value="1"/>
</dbReference>